<dbReference type="InterPro" id="IPR011333">
    <property type="entry name" value="SKP1/BTB/POZ_sf"/>
</dbReference>
<accession>A0A087UKJ1</accession>
<dbReference type="SUPFAM" id="SSF54695">
    <property type="entry name" value="POZ domain"/>
    <property type="match status" value="1"/>
</dbReference>
<sequence>MFYNPEQISLNVVTIKECDPSAFEAMLNFMYGGKAAKGDFKFAIEVFKLAGRYQIDGLKSRYSKIISSSCPSLENVFDLLEAVKYLQADGQLFANSLESRCRKLMESETNKILKHVDPCRIPSSVVSILLDLPRLNLSSELDLLEWVFIWAKNLCVTTASYYSIREVLEEFLPQLNLIHLDSESFAKLVKKHQDVFSDSECLSIFMNIAIPGSWPLPSWCDANRQRREIVQK</sequence>
<keyword evidence="3" id="KW-1185">Reference proteome</keyword>
<protein>
    <recommendedName>
        <fullName evidence="1">BTB domain-containing protein</fullName>
    </recommendedName>
</protein>
<evidence type="ECO:0000259" key="1">
    <source>
        <dbReference type="Pfam" id="PF00651"/>
    </source>
</evidence>
<name>A0A087UKJ1_STEMI</name>
<dbReference type="InterPro" id="IPR000210">
    <property type="entry name" value="BTB/POZ_dom"/>
</dbReference>
<organism evidence="2 3">
    <name type="scientific">Stegodyphus mimosarum</name>
    <name type="common">African social velvet spider</name>
    <dbReference type="NCBI Taxonomy" id="407821"/>
    <lineage>
        <taxon>Eukaryota</taxon>
        <taxon>Metazoa</taxon>
        <taxon>Ecdysozoa</taxon>
        <taxon>Arthropoda</taxon>
        <taxon>Chelicerata</taxon>
        <taxon>Arachnida</taxon>
        <taxon>Araneae</taxon>
        <taxon>Araneomorphae</taxon>
        <taxon>Entelegynae</taxon>
        <taxon>Eresoidea</taxon>
        <taxon>Eresidae</taxon>
        <taxon>Stegodyphus</taxon>
    </lineage>
</organism>
<dbReference type="PANTHER" id="PTHR45774:SF3">
    <property type="entry name" value="BTB (POZ) DOMAIN-CONTAINING 2B-RELATED"/>
    <property type="match status" value="1"/>
</dbReference>
<feature type="non-terminal residue" evidence="2">
    <location>
        <position position="232"/>
    </location>
</feature>
<dbReference type="Gene3D" id="3.30.710.10">
    <property type="entry name" value="Potassium Channel Kv1.1, Chain A"/>
    <property type="match status" value="1"/>
</dbReference>
<gene>
    <name evidence="2" type="ORF">X975_19082</name>
</gene>
<feature type="domain" description="BTB" evidence="1">
    <location>
        <begin position="1"/>
        <end position="67"/>
    </location>
</feature>
<dbReference type="Pfam" id="PF00651">
    <property type="entry name" value="BTB"/>
    <property type="match status" value="1"/>
</dbReference>
<dbReference type="OrthoDB" id="45365at2759"/>
<evidence type="ECO:0000313" key="2">
    <source>
        <dbReference type="EMBL" id="KFM77880.1"/>
    </source>
</evidence>
<proteinExistence type="predicted"/>
<dbReference type="AlphaFoldDB" id="A0A087UKJ1"/>
<dbReference type="CDD" id="cd18186">
    <property type="entry name" value="BTB_POZ_ZBTB_KLHL-like"/>
    <property type="match status" value="1"/>
</dbReference>
<dbReference type="EMBL" id="KK120260">
    <property type="protein sequence ID" value="KFM77880.1"/>
    <property type="molecule type" value="Genomic_DNA"/>
</dbReference>
<dbReference type="Proteomes" id="UP000054359">
    <property type="component" value="Unassembled WGS sequence"/>
</dbReference>
<dbReference type="PANTHER" id="PTHR45774">
    <property type="entry name" value="BTB/POZ DOMAIN-CONTAINING"/>
    <property type="match status" value="1"/>
</dbReference>
<evidence type="ECO:0000313" key="3">
    <source>
        <dbReference type="Proteomes" id="UP000054359"/>
    </source>
</evidence>
<reference evidence="2 3" key="1">
    <citation type="submission" date="2013-11" db="EMBL/GenBank/DDBJ databases">
        <title>Genome sequencing of Stegodyphus mimosarum.</title>
        <authorList>
            <person name="Bechsgaard J."/>
        </authorList>
    </citation>
    <scope>NUCLEOTIDE SEQUENCE [LARGE SCALE GENOMIC DNA]</scope>
</reference>